<dbReference type="GO" id="GO:0051123">
    <property type="term" value="P:RNA polymerase II preinitiation complex assembly"/>
    <property type="evidence" value="ECO:0007669"/>
    <property type="project" value="TreeGrafter"/>
</dbReference>
<feature type="region of interest" description="Disordered" evidence="3">
    <location>
        <begin position="1"/>
        <end position="181"/>
    </location>
</feature>
<accession>A0A167N1R3</accession>
<feature type="region of interest" description="Disordered" evidence="3">
    <location>
        <begin position="927"/>
        <end position="946"/>
    </location>
</feature>
<dbReference type="Pfam" id="PF12157">
    <property type="entry name" value="DUF3591"/>
    <property type="match status" value="1"/>
</dbReference>
<evidence type="ECO:0000259" key="4">
    <source>
        <dbReference type="Pfam" id="PF12157"/>
    </source>
</evidence>
<keyword evidence="2" id="KW-0539">Nucleus</keyword>
<feature type="compositionally biased region" description="Acidic residues" evidence="3">
    <location>
        <begin position="935"/>
        <end position="946"/>
    </location>
</feature>
<organism evidence="5 6">
    <name type="scientific">Niveomyces insectorum RCEF 264</name>
    <dbReference type="NCBI Taxonomy" id="1081102"/>
    <lineage>
        <taxon>Eukaryota</taxon>
        <taxon>Fungi</taxon>
        <taxon>Dikarya</taxon>
        <taxon>Ascomycota</taxon>
        <taxon>Pezizomycotina</taxon>
        <taxon>Sordariomycetes</taxon>
        <taxon>Hypocreomycetidae</taxon>
        <taxon>Hypocreales</taxon>
        <taxon>Cordycipitaceae</taxon>
        <taxon>Niveomyces</taxon>
    </lineage>
</organism>
<dbReference type="InterPro" id="IPR040240">
    <property type="entry name" value="TAF1"/>
</dbReference>
<dbReference type="GO" id="GO:0004402">
    <property type="term" value="F:histone acetyltransferase activity"/>
    <property type="evidence" value="ECO:0007669"/>
    <property type="project" value="InterPro"/>
</dbReference>
<dbReference type="GO" id="GO:0016251">
    <property type="term" value="F:RNA polymerase II general transcription initiation factor activity"/>
    <property type="evidence" value="ECO:0007669"/>
    <property type="project" value="InterPro"/>
</dbReference>
<feature type="region of interest" description="Disordered" evidence="3">
    <location>
        <begin position="956"/>
        <end position="1006"/>
    </location>
</feature>
<dbReference type="GO" id="GO:0005669">
    <property type="term" value="C:transcription factor TFIID complex"/>
    <property type="evidence" value="ECO:0007669"/>
    <property type="project" value="InterPro"/>
</dbReference>
<feature type="compositionally biased region" description="Basic and acidic residues" evidence="3">
    <location>
        <begin position="1"/>
        <end position="24"/>
    </location>
</feature>
<evidence type="ECO:0000313" key="6">
    <source>
        <dbReference type="Proteomes" id="UP000076874"/>
    </source>
</evidence>
<evidence type="ECO:0000256" key="2">
    <source>
        <dbReference type="ARBA" id="ARBA00023242"/>
    </source>
</evidence>
<feature type="compositionally biased region" description="Basic and acidic residues" evidence="3">
    <location>
        <begin position="146"/>
        <end position="168"/>
    </location>
</feature>
<feature type="compositionally biased region" description="Acidic residues" evidence="3">
    <location>
        <begin position="63"/>
        <end position="80"/>
    </location>
</feature>
<dbReference type="Proteomes" id="UP000076874">
    <property type="component" value="Unassembled WGS sequence"/>
</dbReference>
<dbReference type="STRING" id="1081102.A0A167N1R3"/>
<feature type="region of interest" description="Disordered" evidence="3">
    <location>
        <begin position="1141"/>
        <end position="1160"/>
    </location>
</feature>
<evidence type="ECO:0000256" key="1">
    <source>
        <dbReference type="ARBA" id="ARBA00004123"/>
    </source>
</evidence>
<dbReference type="EMBL" id="AZHD01000021">
    <property type="protein sequence ID" value="OAA55019.1"/>
    <property type="molecule type" value="Genomic_DNA"/>
</dbReference>
<feature type="compositionally biased region" description="Low complexity" evidence="3">
    <location>
        <begin position="959"/>
        <end position="970"/>
    </location>
</feature>
<dbReference type="PANTHER" id="PTHR13900">
    <property type="entry name" value="TRANSCRIPTION INITIATION FACTOR TFIID"/>
    <property type="match status" value="1"/>
</dbReference>
<feature type="region of interest" description="Disordered" evidence="3">
    <location>
        <begin position="1072"/>
        <end position="1108"/>
    </location>
</feature>
<dbReference type="OrthoDB" id="5752at2759"/>
<gene>
    <name evidence="5" type="ORF">SPI_08523</name>
</gene>
<dbReference type="GO" id="GO:0017025">
    <property type="term" value="F:TBP-class protein binding"/>
    <property type="evidence" value="ECO:0007669"/>
    <property type="project" value="InterPro"/>
</dbReference>
<name>A0A167N1R3_9HYPO</name>
<evidence type="ECO:0000256" key="3">
    <source>
        <dbReference type="SAM" id="MobiDB-lite"/>
    </source>
</evidence>
<feature type="region of interest" description="Disordered" evidence="3">
    <location>
        <begin position="345"/>
        <end position="379"/>
    </location>
</feature>
<feature type="domain" description="Transcription initiation factor TFIID subunit 1 histone acetyltransferase" evidence="4">
    <location>
        <begin position="476"/>
        <end position="930"/>
    </location>
</feature>
<feature type="compositionally biased region" description="Low complexity" evidence="3">
    <location>
        <begin position="130"/>
        <end position="145"/>
    </location>
</feature>
<keyword evidence="6" id="KW-1185">Reference proteome</keyword>
<proteinExistence type="predicted"/>
<dbReference type="PANTHER" id="PTHR13900:SF0">
    <property type="entry name" value="TRANSCRIPTION INITIATION FACTOR TFIID SUBUNIT 1"/>
    <property type="match status" value="1"/>
</dbReference>
<sequence>MPAATADKREFASFNEDDWKRTSNEDDETIMNLLSGSQQGTEGGSLPADLMNIKFSQENKAEDAEDFEDISDDDLPDEEQATGGTSAEVPGLTDDTGTSHETDDLFGDQPSSPMHADGFRLSPGPDHDATAVTSAEAAATAAAVSDDARKAVHEKADGMDDTRSDHAAARSPSPAAQDAYVVTDSDRALNFPEDYGRETNQDPNIPPVAENLVDLVKMAFPSFEKGVILNFNEQLAPKPLYLTEKKPSKLPKPLVPTKLSLEFEADQEKLYRIPGPAQTSLHQKVVDLAARGFVSCLQPEPSGEDNGNIFQDPFGGVDDEDDDAPVGGYQLKDFAIVCADWDDIVAPPTPPPEEDETTVDMSGTKRHRRPDGEDEQDEWEREILGNAPSASAAKRRKIVVEPGLPPLPRYDAPSFDAFEEATARAAKRVYLDMTDDRLLLDEADDEHESKRARTDGAKGQKRLANGRLVRDLAARFNYSNDQAYEQLKENHQHRVRAQHSNIQVEHSMPALRLLWPYYAITRYGPEPHDYHRPQLKTNKGVGFPVRVSKLHKVAKREWKSRKIQDVFSRSKDLSLGDNSTAVLLEYCEEIPTVLSNFGMGNKIINYYRRKSRGDEEKPAKPELGEVSFLLPEDKSPFSNFGTVDPGETVPTVHNPMFHAPIFKHKARATDFLFVRTHTSQDGTSYYLRKIDHLYVVGQTFPLAEVPGPHSRKVTALSKNRLKMVAYRIIAKKGSVSLSDITAHVKDSNDAQNRQKLKEFLHYDKETKSWGLKPNDTLMDLAAINSMIKPDEVCLHDAMQVGQNELAQNGYQLDDSAALDDVDDENDKEALAMNMVPWKTTKSFIDACAGKAMLQLHGAGDPTGRGLGFSFIRTSMKGGFMGAIQGPAATSADAMERERKANNGHMYNVKKQDALYNDAIRKIWSSQQTTLQDDTPHDDEDVQPQDDEDDRFNAAKEASATAATPTPTAAHQHQHQHHHHHPTDDGVSQMSRPSMSLAPEKRKLRITRTYRDKTGQTYTKTEIVHDSGVISQYMRQRASIDMEKIDPYSVRPTGNLDYDRVLMQRLETEEARLNRNKERRHAREKQKALQQQIQDGDPDSPAPSIERGGTTRKCANCGLQGHIKTNKKLCPLLNGMWKADKGAEDGGFGVYTAPDGLSGPA</sequence>
<comment type="subcellular location">
    <subcellularLocation>
        <location evidence="1">Nucleus</location>
    </subcellularLocation>
</comment>
<dbReference type="InterPro" id="IPR022591">
    <property type="entry name" value="TAF1_HAT_dom"/>
</dbReference>
<dbReference type="AlphaFoldDB" id="A0A167N1R3"/>
<reference evidence="5 6" key="1">
    <citation type="journal article" date="2016" name="Genome Biol. Evol.">
        <title>Divergent and convergent evolution of fungal pathogenicity.</title>
        <authorList>
            <person name="Shang Y."/>
            <person name="Xiao G."/>
            <person name="Zheng P."/>
            <person name="Cen K."/>
            <person name="Zhan S."/>
            <person name="Wang C."/>
        </authorList>
    </citation>
    <scope>NUCLEOTIDE SEQUENCE [LARGE SCALE GENOMIC DNA]</scope>
    <source>
        <strain evidence="5 6">RCEF 264</strain>
    </source>
</reference>
<feature type="compositionally biased region" description="Basic residues" evidence="3">
    <location>
        <begin position="971"/>
        <end position="980"/>
    </location>
</feature>
<evidence type="ECO:0000313" key="5">
    <source>
        <dbReference type="EMBL" id="OAA55019.1"/>
    </source>
</evidence>
<comment type="caution">
    <text evidence="5">The sequence shown here is derived from an EMBL/GenBank/DDBJ whole genome shotgun (WGS) entry which is preliminary data.</text>
</comment>
<protein>
    <submittedName>
        <fullName evidence="5">Transcription factor tfiid complex</fullName>
    </submittedName>
</protein>